<evidence type="ECO:0008006" key="4">
    <source>
        <dbReference type="Google" id="ProtNLM"/>
    </source>
</evidence>
<dbReference type="PATRIC" id="fig|132476.4.peg.4779"/>
<sequence>MRIVVLALAMALLGGCATANETFGMGQLCGRHPYCGAATDIEIIKASTNDNDVYARALAPFAIVDLPFSIVADTLILPYTIFHMRPAEE</sequence>
<dbReference type="InterPro" id="IPR010780">
    <property type="entry name" value="DUF1375"/>
</dbReference>
<evidence type="ECO:0000313" key="3">
    <source>
        <dbReference type="Proteomes" id="UP000033662"/>
    </source>
</evidence>
<evidence type="ECO:0000313" key="2">
    <source>
        <dbReference type="EMBL" id="KKA08844.1"/>
    </source>
</evidence>
<dbReference type="Pfam" id="PF07119">
    <property type="entry name" value="DUF1375"/>
    <property type="match status" value="1"/>
</dbReference>
<dbReference type="EMBL" id="JZXC01000004">
    <property type="protein sequence ID" value="KKA08844.1"/>
    <property type="molecule type" value="Genomic_DNA"/>
</dbReference>
<feature type="chain" id="PRO_5002481447" description="YceK/YidQ family lipoprotein" evidence="1">
    <location>
        <begin position="20"/>
        <end position="89"/>
    </location>
</feature>
<protein>
    <recommendedName>
        <fullName evidence="4">YceK/YidQ family lipoprotein</fullName>
    </recommendedName>
</protein>
<comment type="caution">
    <text evidence="2">The sequence shown here is derived from an EMBL/GenBank/DDBJ whole genome shotgun (WGS) entry which is preliminary data.</text>
</comment>
<reference evidence="2 3" key="1">
    <citation type="submission" date="2015-03" db="EMBL/GenBank/DDBJ databases">
        <title>Pseudomonas fluorescens 1855-344 Genome sequencing and assembly.</title>
        <authorList>
            <person name="Eng W.W.H."/>
            <person name="Gan H.M."/>
            <person name="Savka M.A."/>
        </authorList>
    </citation>
    <scope>NUCLEOTIDE SEQUENCE [LARGE SCALE GENOMIC DNA]</scope>
    <source>
        <strain evidence="2 3">1855-344</strain>
    </source>
</reference>
<organism evidence="2 3">
    <name type="scientific">Pseudomonas kilonensis</name>
    <dbReference type="NCBI Taxonomy" id="132476"/>
    <lineage>
        <taxon>Bacteria</taxon>
        <taxon>Pseudomonadati</taxon>
        <taxon>Pseudomonadota</taxon>
        <taxon>Gammaproteobacteria</taxon>
        <taxon>Pseudomonadales</taxon>
        <taxon>Pseudomonadaceae</taxon>
        <taxon>Pseudomonas</taxon>
    </lineage>
</organism>
<gene>
    <name evidence="2" type="ORF">VP02_06520</name>
</gene>
<dbReference type="PROSITE" id="PS51257">
    <property type="entry name" value="PROKAR_LIPOPROTEIN"/>
    <property type="match status" value="1"/>
</dbReference>
<dbReference type="AlphaFoldDB" id="A0A0F4XSE9"/>
<feature type="signal peptide" evidence="1">
    <location>
        <begin position="1"/>
        <end position="19"/>
    </location>
</feature>
<dbReference type="OrthoDB" id="5679649at2"/>
<evidence type="ECO:0000256" key="1">
    <source>
        <dbReference type="SAM" id="SignalP"/>
    </source>
</evidence>
<keyword evidence="1" id="KW-0732">Signal</keyword>
<dbReference type="Proteomes" id="UP000033662">
    <property type="component" value="Unassembled WGS sequence"/>
</dbReference>
<name>A0A0F4XSE9_9PSED</name>
<accession>A0A0F4XSE9</accession>
<proteinExistence type="predicted"/>